<dbReference type="PROSITE" id="PS00518">
    <property type="entry name" value="ZF_RING_1"/>
    <property type="match status" value="1"/>
</dbReference>
<dbReference type="OrthoDB" id="5330228at2759"/>
<evidence type="ECO:0000256" key="4">
    <source>
        <dbReference type="PROSITE-ProRule" id="PRU00175"/>
    </source>
</evidence>
<keyword evidence="7" id="KW-1185">Reference proteome</keyword>
<keyword evidence="2 4" id="KW-0863">Zinc-finger</keyword>
<dbReference type="PANTHER" id="PTHR15898">
    <property type="entry name" value="BIFUNCTIONAL APOPTOSIS REGULATOR"/>
    <property type="match status" value="1"/>
</dbReference>
<feature type="domain" description="RING-type" evidence="6">
    <location>
        <begin position="265"/>
        <end position="303"/>
    </location>
</feature>
<reference evidence="8" key="1">
    <citation type="submission" date="2025-08" db="UniProtKB">
        <authorList>
            <consortium name="RefSeq"/>
        </authorList>
    </citation>
    <scope>IDENTIFICATION</scope>
    <source>
        <tissue evidence="8">Whole body</tissue>
    </source>
</reference>
<evidence type="ECO:0000256" key="2">
    <source>
        <dbReference type="ARBA" id="ARBA00022771"/>
    </source>
</evidence>
<dbReference type="Gene3D" id="3.30.40.10">
    <property type="entry name" value="Zinc/RING finger domain, C3HC4 (zinc finger)"/>
    <property type="match status" value="1"/>
</dbReference>
<accession>A0A8B8G033</accession>
<evidence type="ECO:0000259" key="6">
    <source>
        <dbReference type="PROSITE" id="PS50089"/>
    </source>
</evidence>
<dbReference type="AlphaFoldDB" id="A0A8B8G033"/>
<dbReference type="RefSeq" id="XP_025415961.1">
    <property type="nucleotide sequence ID" value="XM_025560176.1"/>
</dbReference>
<evidence type="ECO:0000256" key="5">
    <source>
        <dbReference type="SAM" id="MobiDB-lite"/>
    </source>
</evidence>
<evidence type="ECO:0000313" key="8">
    <source>
        <dbReference type="RefSeq" id="XP_025415961.1"/>
    </source>
</evidence>
<dbReference type="InterPro" id="IPR013083">
    <property type="entry name" value="Znf_RING/FYVE/PHD"/>
</dbReference>
<protein>
    <submittedName>
        <fullName evidence="8">Uncharacterized protein LOC112687451</fullName>
    </submittedName>
</protein>
<dbReference type="PANTHER" id="PTHR15898:SF13">
    <property type="entry name" value="BIFUNCTIONAL APOPTOSIS REGULATOR"/>
    <property type="match status" value="1"/>
</dbReference>
<evidence type="ECO:0000313" key="7">
    <source>
        <dbReference type="Proteomes" id="UP000694846"/>
    </source>
</evidence>
<dbReference type="Pfam" id="PF13923">
    <property type="entry name" value="zf-C3HC4_2"/>
    <property type="match status" value="1"/>
</dbReference>
<dbReference type="GO" id="GO:0061630">
    <property type="term" value="F:ubiquitin protein ligase activity"/>
    <property type="evidence" value="ECO:0007669"/>
    <property type="project" value="TreeGrafter"/>
</dbReference>
<dbReference type="Proteomes" id="UP000694846">
    <property type="component" value="Unplaced"/>
</dbReference>
<proteinExistence type="predicted"/>
<dbReference type="SUPFAM" id="SSF57850">
    <property type="entry name" value="RING/U-box"/>
    <property type="match status" value="1"/>
</dbReference>
<name>A0A8B8G033_9HEMI</name>
<keyword evidence="1" id="KW-0479">Metal-binding</keyword>
<dbReference type="GO" id="GO:0008270">
    <property type="term" value="F:zinc ion binding"/>
    <property type="evidence" value="ECO:0007669"/>
    <property type="project" value="UniProtKB-KW"/>
</dbReference>
<dbReference type="InterPro" id="IPR001841">
    <property type="entry name" value="Znf_RING"/>
</dbReference>
<dbReference type="PROSITE" id="PS50089">
    <property type="entry name" value="ZF_RING_2"/>
    <property type="match status" value="1"/>
</dbReference>
<organism evidence="7 8">
    <name type="scientific">Sipha flava</name>
    <name type="common">yellow sugarcane aphid</name>
    <dbReference type="NCBI Taxonomy" id="143950"/>
    <lineage>
        <taxon>Eukaryota</taxon>
        <taxon>Metazoa</taxon>
        <taxon>Ecdysozoa</taxon>
        <taxon>Arthropoda</taxon>
        <taxon>Hexapoda</taxon>
        <taxon>Insecta</taxon>
        <taxon>Pterygota</taxon>
        <taxon>Neoptera</taxon>
        <taxon>Paraneoptera</taxon>
        <taxon>Hemiptera</taxon>
        <taxon>Sternorrhyncha</taxon>
        <taxon>Aphidomorpha</taxon>
        <taxon>Aphidoidea</taxon>
        <taxon>Aphididae</taxon>
        <taxon>Sipha</taxon>
    </lineage>
</organism>
<dbReference type="GO" id="GO:0043161">
    <property type="term" value="P:proteasome-mediated ubiquitin-dependent protein catabolic process"/>
    <property type="evidence" value="ECO:0007669"/>
    <property type="project" value="TreeGrafter"/>
</dbReference>
<evidence type="ECO:0000256" key="1">
    <source>
        <dbReference type="ARBA" id="ARBA00022723"/>
    </source>
</evidence>
<evidence type="ECO:0000256" key="3">
    <source>
        <dbReference type="ARBA" id="ARBA00022833"/>
    </source>
</evidence>
<gene>
    <name evidence="8" type="primary">LOC112687451</name>
</gene>
<dbReference type="InterPro" id="IPR017907">
    <property type="entry name" value="Znf_RING_CS"/>
</dbReference>
<feature type="compositionally biased region" description="Polar residues" evidence="5">
    <location>
        <begin position="192"/>
        <end position="211"/>
    </location>
</feature>
<dbReference type="GeneID" id="112687451"/>
<dbReference type="SMART" id="SM00184">
    <property type="entry name" value="RING"/>
    <property type="match status" value="1"/>
</dbReference>
<sequence>MSISIYLIENSKLDIIHRFADDEITRPGPVTGMESASVPVQPSVSLTNNAQRIRLRRPPNVRLDDEDTHSATVPVVDFTSVQMNLSRSSRTRPRRPPFIRIPRLDVEETLPDPINRIELTPTQINLTSSPASSEPRTRPRRPPFAPFVPRSDDEETASYITMDFSTFRMRSPINSSPRTRPRRPPFPGLTELRSQNDTGSQHLSNSIDTNSGDILLAETGHSLDEDNMQSAFHRKLADENSEKNDFTYKKQFDEIIKNVDSELRCNICFDIFTKPTVLNCTHMFCFRCIETWTENVNRCPLCRKPVTNKTYCLPLDIFLKKITPCLPN</sequence>
<feature type="region of interest" description="Disordered" evidence="5">
    <location>
        <begin position="121"/>
        <end position="156"/>
    </location>
</feature>
<feature type="region of interest" description="Disordered" evidence="5">
    <location>
        <begin position="168"/>
        <end position="211"/>
    </location>
</feature>
<keyword evidence="3" id="KW-0862">Zinc</keyword>